<sequence>MKIRSLFLMVIAILCLTTLGGCSGSSDPVVNLQEKLADKPEYAIILNDMRAEGNFVPSYYHQYRVDVGEKKDELPFQEVDEEVYKKYEPYLGMVIASKGADGAVSNTPFPNGYQHVGNPQYGQWRTDSSGGSFWEFYGKYMLLSQVMDWAGYGLSRRNYDQYASTRQSGKPYFGSQRQFGTAGSVTQKKKPEFYKRRSMRKASSEKRFQDKVNRRIGRSKNTFRSRGFSFGK</sequence>
<feature type="compositionally biased region" description="Polar residues" evidence="1">
    <location>
        <begin position="175"/>
        <end position="186"/>
    </location>
</feature>
<evidence type="ECO:0000313" key="3">
    <source>
        <dbReference type="EMBL" id="QPJ65124.1"/>
    </source>
</evidence>
<evidence type="ECO:0008006" key="5">
    <source>
        <dbReference type="Google" id="ProtNLM"/>
    </source>
</evidence>
<dbReference type="EMBL" id="CP048620">
    <property type="protein sequence ID" value="QPJ65124.1"/>
    <property type="molecule type" value="Genomic_DNA"/>
</dbReference>
<organism evidence="3 4">
    <name type="scientific">Candidatus Nitrohelix vancouverensis</name>
    <dbReference type="NCBI Taxonomy" id="2705534"/>
    <lineage>
        <taxon>Bacteria</taxon>
        <taxon>Pseudomonadati</taxon>
        <taxon>Nitrospinota/Tectimicrobiota group</taxon>
        <taxon>Nitrospinota</taxon>
        <taxon>Nitrospinia</taxon>
        <taxon>Nitrospinales</taxon>
        <taxon>Nitrospinaceae</taxon>
        <taxon>Candidatus Nitrohelix</taxon>
    </lineage>
</organism>
<dbReference type="KEGG" id="nva:G3M78_06865"/>
<name>A0A7T0C219_9BACT</name>
<feature type="chain" id="PRO_5032881845" description="Lipoprotein" evidence="2">
    <location>
        <begin position="21"/>
        <end position="232"/>
    </location>
</feature>
<accession>A0A7T0C219</accession>
<reference evidence="4" key="1">
    <citation type="submission" date="2020-02" db="EMBL/GenBank/DDBJ databases">
        <title>Genomic and physiological characterization of two novel Nitrospinaceae genera.</title>
        <authorList>
            <person name="Mueller A.J."/>
            <person name="Jung M.-Y."/>
            <person name="Strachan C.R."/>
            <person name="Herbold C.W."/>
            <person name="Kirkegaard R.H."/>
            <person name="Daims H."/>
        </authorList>
    </citation>
    <scope>NUCLEOTIDE SEQUENCE [LARGE SCALE GENOMIC DNA]</scope>
</reference>
<evidence type="ECO:0000256" key="1">
    <source>
        <dbReference type="SAM" id="MobiDB-lite"/>
    </source>
</evidence>
<feature type="region of interest" description="Disordered" evidence="1">
    <location>
        <begin position="173"/>
        <end position="216"/>
    </location>
</feature>
<evidence type="ECO:0000256" key="2">
    <source>
        <dbReference type="SAM" id="SignalP"/>
    </source>
</evidence>
<keyword evidence="2" id="KW-0732">Signal</keyword>
<feature type="compositionally biased region" description="Basic and acidic residues" evidence="1">
    <location>
        <begin position="202"/>
        <end position="213"/>
    </location>
</feature>
<evidence type="ECO:0000313" key="4">
    <source>
        <dbReference type="Proteomes" id="UP000594464"/>
    </source>
</evidence>
<dbReference type="AlphaFoldDB" id="A0A7T0C219"/>
<gene>
    <name evidence="3" type="ORF">G3M78_06865</name>
</gene>
<protein>
    <recommendedName>
        <fullName evidence="5">Lipoprotein</fullName>
    </recommendedName>
</protein>
<dbReference type="PROSITE" id="PS51257">
    <property type="entry name" value="PROKAR_LIPOPROTEIN"/>
    <property type="match status" value="1"/>
</dbReference>
<dbReference type="Proteomes" id="UP000594464">
    <property type="component" value="Chromosome"/>
</dbReference>
<proteinExistence type="predicted"/>
<feature type="signal peptide" evidence="2">
    <location>
        <begin position="1"/>
        <end position="20"/>
    </location>
</feature>